<dbReference type="SMART" id="SM00327">
    <property type="entry name" value="VWA"/>
    <property type="match status" value="1"/>
</dbReference>
<evidence type="ECO:0000313" key="3">
    <source>
        <dbReference type="Proteomes" id="UP000085678"/>
    </source>
</evidence>
<feature type="signal peptide" evidence="1">
    <location>
        <begin position="1"/>
        <end position="17"/>
    </location>
</feature>
<dbReference type="SUPFAM" id="SSF53300">
    <property type="entry name" value="vWA-like"/>
    <property type="match status" value="1"/>
</dbReference>
<dbReference type="GeneID" id="106169765"/>
<accession>A0A1S3J336</accession>
<dbReference type="InterPro" id="IPR052229">
    <property type="entry name" value="Collagen-VI/PIF"/>
</dbReference>
<protein>
    <submittedName>
        <fullName evidence="4">Uncharacterized protein LOC106169765 isoform X2</fullName>
    </submittedName>
</protein>
<gene>
    <name evidence="4" type="primary">LOC106169765</name>
</gene>
<dbReference type="OrthoDB" id="5964156at2759"/>
<proteinExistence type="predicted"/>
<dbReference type="PRINTS" id="PR00453">
    <property type="entry name" value="VWFADOMAIN"/>
</dbReference>
<name>A0A1S3J336_LINAN</name>
<evidence type="ECO:0000259" key="2">
    <source>
        <dbReference type="PROSITE" id="PS50234"/>
    </source>
</evidence>
<dbReference type="CDD" id="cd01450">
    <property type="entry name" value="vWFA_subfamily_ECM"/>
    <property type="match status" value="1"/>
</dbReference>
<feature type="chain" id="PRO_5010197136" evidence="1">
    <location>
        <begin position="18"/>
        <end position="369"/>
    </location>
</feature>
<sequence>MLRKLIVFSLLVAGGFASLHYDEARDEALNYDDPRDEALNYDDPRMVARVPKLRHRSSVTNIDSVDLRGAANRFTGALGMDLAASPNHRPVAVATSWADACIYGSNPRPNPRPWPYPRPHPIPVLPTIRPRYPWDPRMAIMRPGNPSVLSGHDPLASLSKREIKPKRKINRDIVFVLDTSGSISSAAFEQAKEGVALLSSSFCPTTMGSGLGGEKQIALVLFGDEVETAIPFTESHAGVDQLNRKIIALRHRQGSATATAEALRHTRTNVLGQGVSRLNNSDTATHVFFITDGRCNRRCSQLAEEADKLRAMEGVQVFAVGIDNARLCELEIITGKGSDLAYGLRDFSQFEQFAEAVQEMASQKPNKCV</sequence>
<dbReference type="AlphaFoldDB" id="A0A1S3J336"/>
<dbReference type="InterPro" id="IPR036465">
    <property type="entry name" value="vWFA_dom_sf"/>
</dbReference>
<keyword evidence="3" id="KW-1185">Reference proteome</keyword>
<dbReference type="PANTHER" id="PTHR22588">
    <property type="entry name" value="VWFA DOMAIN-CONTAINING PROTEIN"/>
    <property type="match status" value="1"/>
</dbReference>
<dbReference type="InParanoid" id="A0A1S3J336"/>
<dbReference type="Pfam" id="PF00092">
    <property type="entry name" value="VWA"/>
    <property type="match status" value="1"/>
</dbReference>
<reference evidence="4" key="1">
    <citation type="submission" date="2025-08" db="UniProtKB">
        <authorList>
            <consortium name="RefSeq"/>
        </authorList>
    </citation>
    <scope>IDENTIFICATION</scope>
    <source>
        <tissue evidence="4">Gonads</tissue>
    </source>
</reference>
<dbReference type="Proteomes" id="UP000085678">
    <property type="component" value="Unplaced"/>
</dbReference>
<organism evidence="3 4">
    <name type="scientific">Lingula anatina</name>
    <name type="common">Brachiopod</name>
    <name type="synonym">Lingula unguis</name>
    <dbReference type="NCBI Taxonomy" id="7574"/>
    <lineage>
        <taxon>Eukaryota</taxon>
        <taxon>Metazoa</taxon>
        <taxon>Spiralia</taxon>
        <taxon>Lophotrochozoa</taxon>
        <taxon>Brachiopoda</taxon>
        <taxon>Linguliformea</taxon>
        <taxon>Lingulata</taxon>
        <taxon>Lingulida</taxon>
        <taxon>Linguloidea</taxon>
        <taxon>Lingulidae</taxon>
        <taxon>Lingula</taxon>
    </lineage>
</organism>
<feature type="domain" description="VWFA" evidence="2">
    <location>
        <begin position="172"/>
        <end position="357"/>
    </location>
</feature>
<dbReference type="PROSITE" id="PS50234">
    <property type="entry name" value="VWFA"/>
    <property type="match status" value="1"/>
</dbReference>
<dbReference type="PANTHER" id="PTHR22588:SF3">
    <property type="entry name" value="VWFA DOMAIN-CONTAINING PROTEIN"/>
    <property type="match status" value="1"/>
</dbReference>
<evidence type="ECO:0000313" key="4">
    <source>
        <dbReference type="RefSeq" id="XP_013404827.1"/>
    </source>
</evidence>
<evidence type="ECO:0000256" key="1">
    <source>
        <dbReference type="SAM" id="SignalP"/>
    </source>
</evidence>
<keyword evidence="1" id="KW-0732">Signal</keyword>
<dbReference type="Gene3D" id="3.40.50.410">
    <property type="entry name" value="von Willebrand factor, type A domain"/>
    <property type="match status" value="1"/>
</dbReference>
<dbReference type="InterPro" id="IPR002035">
    <property type="entry name" value="VWF_A"/>
</dbReference>
<dbReference type="RefSeq" id="XP_013404827.1">
    <property type="nucleotide sequence ID" value="XM_013549373.2"/>
</dbReference>